<reference evidence="2" key="1">
    <citation type="submission" date="2017-03" db="EMBL/GenBank/DDBJ databases">
        <title>Phytopthora megakarya and P. palmivora, two closely related causual agents of cacao black pod achieved similar genome size and gene model numbers by different mechanisms.</title>
        <authorList>
            <person name="Ali S."/>
            <person name="Shao J."/>
            <person name="Larry D.J."/>
            <person name="Kronmiller B."/>
            <person name="Shen D."/>
            <person name="Strem M.D."/>
            <person name="Melnick R.L."/>
            <person name="Guiltinan M.J."/>
            <person name="Tyler B.M."/>
            <person name="Meinhardt L.W."/>
            <person name="Bailey B.A."/>
        </authorList>
    </citation>
    <scope>NUCLEOTIDE SEQUENCE [LARGE SCALE GENOMIC DNA]</scope>
    <source>
        <strain evidence="2">zdho120</strain>
    </source>
</reference>
<comment type="caution">
    <text evidence="1">The sequence shown here is derived from an EMBL/GenBank/DDBJ whole genome shotgun (WGS) entry which is preliminary data.</text>
</comment>
<organism evidence="1 2">
    <name type="scientific">Phytophthora megakarya</name>
    <dbReference type="NCBI Taxonomy" id="4795"/>
    <lineage>
        <taxon>Eukaryota</taxon>
        <taxon>Sar</taxon>
        <taxon>Stramenopiles</taxon>
        <taxon>Oomycota</taxon>
        <taxon>Peronosporomycetes</taxon>
        <taxon>Peronosporales</taxon>
        <taxon>Peronosporaceae</taxon>
        <taxon>Phytophthora</taxon>
    </lineage>
</organism>
<protein>
    <submittedName>
        <fullName evidence="1">Uncharacterized protein</fullName>
    </submittedName>
</protein>
<dbReference type="Proteomes" id="UP000198211">
    <property type="component" value="Unassembled WGS sequence"/>
</dbReference>
<keyword evidence="2" id="KW-1185">Reference proteome</keyword>
<dbReference type="AlphaFoldDB" id="A0A225WY04"/>
<sequence length="316" mass="34920">MPNNALLPAVFMHDTQNRTTSSASLPRIPLPAQIRFFNNHPSASNWINALKKNIREEQESLRCIVVDADLIDIWTETYVIPFGVICKVMATLICQGIPFQHRQAYVRALLKRACEITGYRRAHPITDVKMMAGYVAAAYGNTSIHSDCVHMFAGSIPKDNAIVINMSAAFWWSGSVCMYGVFGGAVAFMIGNTDAIDSVGFFLYHLVNNHINVALHVDSDCSNVNSSPHYTMIMVADPDAVNEEKFTPWNILQKVLRLMFATSASTAAMPASEIAKPQRIVATAIRSHSLTHTAYRSPFGSLRLVATCIRPARAFL</sequence>
<dbReference type="OrthoDB" id="6058745at2759"/>
<evidence type="ECO:0000313" key="2">
    <source>
        <dbReference type="Proteomes" id="UP000198211"/>
    </source>
</evidence>
<proteinExistence type="predicted"/>
<gene>
    <name evidence="1" type="ORF">PHMEG_0002546</name>
</gene>
<evidence type="ECO:0000313" key="1">
    <source>
        <dbReference type="EMBL" id="OWZ22694.1"/>
    </source>
</evidence>
<accession>A0A225WY04</accession>
<name>A0A225WY04_9STRA</name>
<dbReference type="EMBL" id="NBNE01000116">
    <property type="protein sequence ID" value="OWZ22694.1"/>
    <property type="molecule type" value="Genomic_DNA"/>
</dbReference>